<reference evidence="2 3" key="1">
    <citation type="journal article" date="2019" name="Genome Biol. Evol.">
        <title>Insights into the evolution of the New World diploid cottons (Gossypium, subgenus Houzingenia) based on genome sequencing.</title>
        <authorList>
            <person name="Grover C.E."/>
            <person name="Arick M.A. 2nd"/>
            <person name="Thrash A."/>
            <person name="Conover J.L."/>
            <person name="Sanders W.S."/>
            <person name="Peterson D.G."/>
            <person name="Frelichowski J.E."/>
            <person name="Scheffler J.A."/>
            <person name="Scheffler B.E."/>
            <person name="Wendel J.F."/>
        </authorList>
    </citation>
    <scope>NUCLEOTIDE SEQUENCE [LARGE SCALE GENOMIC DNA]</scope>
    <source>
        <strain evidence="2">185</strain>
        <tissue evidence="2">Leaf</tissue>
    </source>
</reference>
<evidence type="ECO:0000313" key="3">
    <source>
        <dbReference type="Proteomes" id="UP000593577"/>
    </source>
</evidence>
<evidence type="ECO:0000256" key="1">
    <source>
        <dbReference type="SAM" id="MobiDB-lite"/>
    </source>
</evidence>
<dbReference type="Proteomes" id="UP000593577">
    <property type="component" value="Unassembled WGS sequence"/>
</dbReference>
<dbReference type="AlphaFoldDB" id="A0A7J8YP06"/>
<evidence type="ECO:0000313" key="2">
    <source>
        <dbReference type="EMBL" id="MBA0701333.1"/>
    </source>
</evidence>
<dbReference type="EMBL" id="JABFAA010246230">
    <property type="protein sequence ID" value="MBA0701333.1"/>
    <property type="molecule type" value="Genomic_DNA"/>
</dbReference>
<proteinExistence type="predicted"/>
<protein>
    <submittedName>
        <fullName evidence="2">Uncharacterized protein</fullName>
    </submittedName>
</protein>
<feature type="region of interest" description="Disordered" evidence="1">
    <location>
        <begin position="1"/>
        <end position="21"/>
    </location>
</feature>
<gene>
    <name evidence="2" type="ORF">Goari_027215</name>
</gene>
<comment type="caution">
    <text evidence="2">The sequence shown here is derived from an EMBL/GenBank/DDBJ whole genome shotgun (WGS) entry which is preliminary data.</text>
</comment>
<keyword evidence="3" id="KW-1185">Reference proteome</keyword>
<organism evidence="2 3">
    <name type="scientific">Gossypium aridum</name>
    <name type="common">American cotton</name>
    <name type="synonym">Erioxylum aridum</name>
    <dbReference type="NCBI Taxonomy" id="34290"/>
    <lineage>
        <taxon>Eukaryota</taxon>
        <taxon>Viridiplantae</taxon>
        <taxon>Streptophyta</taxon>
        <taxon>Embryophyta</taxon>
        <taxon>Tracheophyta</taxon>
        <taxon>Spermatophyta</taxon>
        <taxon>Magnoliopsida</taxon>
        <taxon>eudicotyledons</taxon>
        <taxon>Gunneridae</taxon>
        <taxon>Pentapetalae</taxon>
        <taxon>rosids</taxon>
        <taxon>malvids</taxon>
        <taxon>Malvales</taxon>
        <taxon>Malvaceae</taxon>
        <taxon>Malvoideae</taxon>
        <taxon>Gossypium</taxon>
    </lineage>
</organism>
<accession>A0A7J8YP06</accession>
<sequence>MHTLEESVGSNFGTFGCKKKG</sequence>
<name>A0A7J8YP06_GOSAI</name>